<sequence>MLLDQSATARNKRKMACLEQKQHNATDTMKEPTYSSSSDDYSEKPPIYTSVQHIGTEQRFSLEHEGFPWRDVTVNRPDGSVAYFADISEFKSNAPDVSIRAGGKEGVLVGAAHFRWSRSIRAGLGSDLLAMDWVELKRGGTMHSKRFDFEYAGQKYSLRRTSDPKHGVKGMGKVLMANYQIVQEGSGEVVGYYTNETTPGRKKGNLCLSGGISRELEVLVVLAVVSWREKSRLRATRSAAAAGGGGGGGS</sequence>
<evidence type="ECO:0000256" key="1">
    <source>
        <dbReference type="SAM" id="MobiDB-lite"/>
    </source>
</evidence>
<keyword evidence="3" id="KW-1185">Reference proteome</keyword>
<organism evidence="2 3">
    <name type="scientific">Extremus antarcticus</name>
    <dbReference type="NCBI Taxonomy" id="702011"/>
    <lineage>
        <taxon>Eukaryota</taxon>
        <taxon>Fungi</taxon>
        <taxon>Dikarya</taxon>
        <taxon>Ascomycota</taxon>
        <taxon>Pezizomycotina</taxon>
        <taxon>Dothideomycetes</taxon>
        <taxon>Dothideomycetidae</taxon>
        <taxon>Mycosphaerellales</taxon>
        <taxon>Extremaceae</taxon>
        <taxon>Extremus</taxon>
    </lineage>
</organism>
<accession>A0AAJ0GD95</accession>
<comment type="caution">
    <text evidence="2">The sequence shown here is derived from an EMBL/GenBank/DDBJ whole genome shotgun (WGS) entry which is preliminary data.</text>
</comment>
<gene>
    <name evidence="2" type="ORF">LTR09_003472</name>
</gene>
<dbReference type="Proteomes" id="UP001271007">
    <property type="component" value="Unassembled WGS sequence"/>
</dbReference>
<dbReference type="EMBL" id="JAWDJX010000008">
    <property type="protein sequence ID" value="KAK3055552.1"/>
    <property type="molecule type" value="Genomic_DNA"/>
</dbReference>
<reference evidence="2" key="1">
    <citation type="submission" date="2023-04" db="EMBL/GenBank/DDBJ databases">
        <title>Black Yeasts Isolated from many extreme environments.</title>
        <authorList>
            <person name="Coleine C."/>
            <person name="Stajich J.E."/>
            <person name="Selbmann L."/>
        </authorList>
    </citation>
    <scope>NUCLEOTIDE SEQUENCE</scope>
    <source>
        <strain evidence="2">CCFEE 5312</strain>
    </source>
</reference>
<evidence type="ECO:0000313" key="2">
    <source>
        <dbReference type="EMBL" id="KAK3055552.1"/>
    </source>
</evidence>
<evidence type="ECO:0000313" key="3">
    <source>
        <dbReference type="Proteomes" id="UP001271007"/>
    </source>
</evidence>
<feature type="region of interest" description="Disordered" evidence="1">
    <location>
        <begin position="1"/>
        <end position="46"/>
    </location>
</feature>
<feature type="compositionally biased region" description="Basic and acidic residues" evidence="1">
    <location>
        <begin position="20"/>
        <end position="30"/>
    </location>
</feature>
<name>A0AAJ0GD95_9PEZI</name>
<protein>
    <submittedName>
        <fullName evidence="2">Uncharacterized protein</fullName>
    </submittedName>
</protein>
<dbReference type="AlphaFoldDB" id="A0AAJ0GD95"/>
<proteinExistence type="predicted"/>